<evidence type="ECO:0000313" key="5">
    <source>
        <dbReference type="Proteomes" id="UP000325763"/>
    </source>
</evidence>
<reference evidence="4" key="1">
    <citation type="submission" date="2014-09" db="EMBL/GenBank/DDBJ databases">
        <title>Sequence of the Streptomyces nodosus genome.</title>
        <authorList>
            <person name="Sweeney P."/>
            <person name="Stephens N."/>
            <person name="Murphy C."/>
            <person name="Caffrey P."/>
        </authorList>
    </citation>
    <scope>NUCLEOTIDE SEQUENCE [LARGE SCALE GENOMIC DNA]</scope>
    <source>
        <strain evidence="4">ATCC 14899</strain>
    </source>
</reference>
<evidence type="ECO:0000313" key="3">
    <source>
        <dbReference type="EMBL" id="QEV43152.1"/>
    </source>
</evidence>
<evidence type="ECO:0000256" key="1">
    <source>
        <dbReference type="SAM" id="MobiDB-lite"/>
    </source>
</evidence>
<feature type="region of interest" description="Disordered" evidence="1">
    <location>
        <begin position="76"/>
        <end position="96"/>
    </location>
</feature>
<name>A0A0B5DFK5_9ACTN</name>
<dbReference type="HOGENOM" id="CLU_140947_0_0_11"/>
<proteinExistence type="predicted"/>
<dbReference type="EMBL" id="CP009313">
    <property type="protein sequence ID" value="AJE39975.1"/>
    <property type="molecule type" value="Genomic_DNA"/>
</dbReference>
<dbReference type="Proteomes" id="UP000325763">
    <property type="component" value="Chromosome"/>
</dbReference>
<dbReference type="OrthoDB" id="4350605at2"/>
<reference evidence="3 5" key="3">
    <citation type="submission" date="2017-09" db="EMBL/GenBank/DDBJ databases">
        <title>Streptomyces genome completion.</title>
        <authorList>
            <person name="Lee N."/>
            <person name="Cho B.-K."/>
        </authorList>
    </citation>
    <scope>NUCLEOTIDE SEQUENCE [LARGE SCALE GENOMIC DNA]</scope>
    <source>
        <strain evidence="3 5">ATCC 14899</strain>
    </source>
</reference>
<dbReference type="KEGG" id="snq:CP978_08320"/>
<sequence length="130" mass="13695">MHAYDVPRRQSYQPIPSGRAGHAPSGGSSPTPIYDALYTEYVKAFRTCPGDRSGEEDMGFTAFALTAHDTGSYGVGGYGTRHGAPPHGTGHLTAQHGHTHLAGNGWQLVAQHTTGMHPVAALPPAPRRGL</sequence>
<evidence type="ECO:0000313" key="2">
    <source>
        <dbReference type="EMBL" id="AJE39975.1"/>
    </source>
</evidence>
<dbReference type="Proteomes" id="UP000031526">
    <property type="component" value="Chromosome"/>
</dbReference>
<organism evidence="2 4">
    <name type="scientific">Streptomyces nodosus</name>
    <dbReference type="NCBI Taxonomy" id="40318"/>
    <lineage>
        <taxon>Bacteria</taxon>
        <taxon>Bacillati</taxon>
        <taxon>Actinomycetota</taxon>
        <taxon>Actinomycetes</taxon>
        <taxon>Kitasatosporales</taxon>
        <taxon>Streptomycetaceae</taxon>
        <taxon>Streptomyces</taxon>
    </lineage>
</organism>
<feature type="region of interest" description="Disordered" evidence="1">
    <location>
        <begin position="1"/>
        <end position="31"/>
    </location>
</feature>
<protein>
    <submittedName>
        <fullName evidence="2">Uncharacterized protein</fullName>
    </submittedName>
</protein>
<keyword evidence="4" id="KW-1185">Reference proteome</keyword>
<dbReference type="RefSeq" id="WP_043448287.1">
    <property type="nucleotide sequence ID" value="NZ_CP009313.1"/>
</dbReference>
<evidence type="ECO:0000313" key="4">
    <source>
        <dbReference type="Proteomes" id="UP000031526"/>
    </source>
</evidence>
<accession>A0A0B5DFK5</accession>
<dbReference type="AlphaFoldDB" id="A0A0B5DFK5"/>
<gene>
    <name evidence="3" type="ORF">CP978_08320</name>
    <name evidence="2" type="ORF">SNOD_07990</name>
</gene>
<dbReference type="EMBL" id="CP023747">
    <property type="protein sequence ID" value="QEV43152.1"/>
    <property type="molecule type" value="Genomic_DNA"/>
</dbReference>
<reference evidence="2 4" key="2">
    <citation type="journal article" date="2016" name="Appl. Microbiol. Biotechnol.">
        <title>Exploiting the genome sequence of Streptomyces nodosus for enhanced antibiotic production.</title>
        <authorList>
            <person name="Sweeney P."/>
            <person name="Murphy C.D."/>
            <person name="Caffrey P."/>
        </authorList>
    </citation>
    <scope>NUCLEOTIDE SEQUENCE [LARGE SCALE GENOMIC DNA]</scope>
    <source>
        <strain evidence="2 4">ATCC 14899</strain>
    </source>
</reference>